<dbReference type="EC" id="2.4.1.-" evidence="12"/>
<dbReference type="SUPFAM" id="SSF51445">
    <property type="entry name" value="(Trans)glycosidases"/>
    <property type="match status" value="1"/>
</dbReference>
<dbReference type="GO" id="GO:0005886">
    <property type="term" value="C:plasma membrane"/>
    <property type="evidence" value="ECO:0007669"/>
    <property type="project" value="UniProtKB-SubCell"/>
</dbReference>
<keyword evidence="5 12" id="KW-0336">GPI-anchor</keyword>
<accession>A0A1V2LSH9</accession>
<keyword evidence="8" id="KW-0256">Endoplasmic reticulum</keyword>
<dbReference type="Gene3D" id="3.20.20.80">
    <property type="entry name" value="Glycosidases"/>
    <property type="match status" value="1"/>
</dbReference>
<dbReference type="GO" id="GO:0016740">
    <property type="term" value="F:transferase activity"/>
    <property type="evidence" value="ECO:0007669"/>
    <property type="project" value="UniProtKB-KW"/>
</dbReference>
<evidence type="ECO:0000256" key="4">
    <source>
        <dbReference type="ARBA" id="ARBA00010430"/>
    </source>
</evidence>
<dbReference type="PANTHER" id="PTHR31468:SF4">
    <property type="entry name" value="1,3-BETA-GLUCANOSYLTRANSFERASE GAS3-RELATED"/>
    <property type="match status" value="1"/>
</dbReference>
<keyword evidence="6 14" id="KW-0812">Transmembrane</keyword>
<keyword evidence="7 12" id="KW-0732">Signal</keyword>
<proteinExistence type="inferred from homology"/>
<reference evidence="16" key="1">
    <citation type="journal article" date="2017" name="Genome Announc.">
        <title>Genome sequences of Cyberlindnera fabianii 65, Pichia kudriavzevii 129, and Saccharomyces cerevisiae 131 isolated from fermented masau fruits in Zimbabwe.</title>
        <authorList>
            <person name="van Rijswijck I.M.H."/>
            <person name="Derks M.F.L."/>
            <person name="Abee T."/>
            <person name="de Ridder D."/>
            <person name="Smid E.J."/>
        </authorList>
    </citation>
    <scope>NUCLEOTIDE SEQUENCE [LARGE SCALE GENOMIC DNA]</scope>
    <source>
        <strain evidence="16">129</strain>
    </source>
</reference>
<feature type="chain" id="PRO_5011832744" description="1,3-beta-glucanosyltransferase" evidence="12">
    <location>
        <begin position="21"/>
        <end position="599"/>
    </location>
</feature>
<dbReference type="GO" id="GO:0098552">
    <property type="term" value="C:side of membrane"/>
    <property type="evidence" value="ECO:0007669"/>
    <property type="project" value="UniProtKB-KW"/>
</dbReference>
<evidence type="ECO:0000256" key="6">
    <source>
        <dbReference type="ARBA" id="ARBA00022692"/>
    </source>
</evidence>
<feature type="signal peptide" evidence="12">
    <location>
        <begin position="1"/>
        <end position="20"/>
    </location>
</feature>
<sequence length="599" mass="65798">MVSPKILATTALALLSSASALLPITIKGNRFLRPQVHSNASDVFFINGVDYQPGGSSDFKYNMTSDVLTNPEVCARDATLIQNLGVNTIRIYAIDPDLNHDECMSIFNDAGIYVILDVNSPLGGESLNRDDPESSYNAWYMSRVFRVIEGFRSYSNVIGFFIGNEVINDEKSADLDPPYLRAITRDVKAYLKNRYNEDNESREIFVGYSAADVVSLRMPTFEYLTCEIADEDIDSSVDFFGLNSYEWCSGVNDWDSSGYKDIKTDFANSSVPVFFSEYGCNKKSPRTFEEVSGGIYDGLIDVLDGGLVYEYSEETSNYGLVDIEDDSSVTLLGDYFNFKSQLEKSNIPNISDSDVVDYKPKKCNATSIQQLDKSFSANFTLPKANKDTQYMIDHGVEVAHKGQFVNVDKYLNLYVSGASSSGNATTAEFVVSTGEETSTTSIYLTLNSDNLINGKAQKTTTSNSSSSSLSSTTVSSSTTTSSASSATVSSISTTHKNEGGRLGTSAIATFFASETVLFFLTISAIYFSLVVGVIPTPEIVKSEILPVLPWWALVSFGCYALFELGYGVFTLQDKEDKYVELKQQIDEAKTFLKSKNIAV</sequence>
<dbReference type="EMBL" id="MQVM01000004">
    <property type="protein sequence ID" value="ONH76264.1"/>
    <property type="molecule type" value="Genomic_DNA"/>
</dbReference>
<evidence type="ECO:0000256" key="12">
    <source>
        <dbReference type="RuleBase" id="RU361209"/>
    </source>
</evidence>
<dbReference type="InterPro" id="IPR013174">
    <property type="entry name" value="DPM3"/>
</dbReference>
<dbReference type="PANTHER" id="PTHR31468">
    <property type="entry name" value="1,3-BETA-GLUCANOSYLTRANSFERASE GAS1"/>
    <property type="match status" value="1"/>
</dbReference>
<dbReference type="InterPro" id="IPR017853">
    <property type="entry name" value="GH"/>
</dbReference>
<evidence type="ECO:0000256" key="7">
    <source>
        <dbReference type="ARBA" id="ARBA00022729"/>
    </source>
</evidence>
<dbReference type="InterPro" id="IPR004886">
    <property type="entry name" value="Glucanosyltransferase"/>
</dbReference>
<keyword evidence="11" id="KW-0325">Glycoprotein</keyword>
<gene>
    <name evidence="15" type="ORF">BOH78_1216</name>
</gene>
<evidence type="ECO:0000256" key="2">
    <source>
        <dbReference type="ARBA" id="ARBA00004589"/>
    </source>
</evidence>
<comment type="caution">
    <text evidence="15">The sequence shown here is derived from an EMBL/GenBank/DDBJ whole genome shotgun (WGS) entry which is preliminary data.</text>
</comment>
<feature type="compositionally biased region" description="Low complexity" evidence="13">
    <location>
        <begin position="459"/>
        <end position="481"/>
    </location>
</feature>
<evidence type="ECO:0000256" key="13">
    <source>
        <dbReference type="SAM" id="MobiDB-lite"/>
    </source>
</evidence>
<evidence type="ECO:0000256" key="1">
    <source>
        <dbReference type="ARBA" id="ARBA00004477"/>
    </source>
</evidence>
<evidence type="ECO:0000256" key="3">
    <source>
        <dbReference type="ARBA" id="ARBA00007528"/>
    </source>
</evidence>
<dbReference type="Pfam" id="PF03198">
    <property type="entry name" value="Glyco_hydro_72"/>
    <property type="match status" value="1"/>
</dbReference>
<comment type="subcellular location">
    <subcellularLocation>
        <location evidence="12">Cell membrane</location>
        <topology evidence="12">Lipid-anchor</topology>
        <topology evidence="12">GPI-anchor</topology>
    </subcellularLocation>
    <subcellularLocation>
        <location evidence="1">Endoplasmic reticulum membrane</location>
        <topology evidence="1">Multi-pass membrane protein</topology>
    </subcellularLocation>
    <subcellularLocation>
        <location evidence="2">Membrane</location>
        <topology evidence="2">Lipid-anchor</topology>
        <topology evidence="2">GPI-anchor</topology>
    </subcellularLocation>
</comment>
<feature type="transmembrane region" description="Helical" evidence="14">
    <location>
        <begin position="547"/>
        <end position="569"/>
    </location>
</feature>
<comment type="function">
    <text evidence="12">Splits internally a 1,3-beta-glucan molecule and transfers the newly generated reducing end (the donor) to the non-reducing end of another 1,3-beta-glucan molecule (the acceptor) forming a 1,3-beta linkage, resulting in the elongation of 1,3-beta-glucan chains in the cell wall.</text>
</comment>
<dbReference type="Pfam" id="PF08285">
    <property type="entry name" value="DPM3"/>
    <property type="match status" value="1"/>
</dbReference>
<evidence type="ECO:0000256" key="10">
    <source>
        <dbReference type="ARBA" id="ARBA00023136"/>
    </source>
</evidence>
<dbReference type="GO" id="GO:0005789">
    <property type="term" value="C:endoplasmic reticulum membrane"/>
    <property type="evidence" value="ECO:0007669"/>
    <property type="project" value="UniProtKB-SubCell"/>
</dbReference>
<comment type="similarity">
    <text evidence="3 12">Belongs to the glycosyl hydrolase 72 family.</text>
</comment>
<keyword evidence="9 14" id="KW-1133">Transmembrane helix</keyword>
<dbReference type="VEuPathDB" id="FungiDB:C5L36_0C10730"/>
<feature type="transmembrane region" description="Helical" evidence="14">
    <location>
        <begin position="516"/>
        <end position="535"/>
    </location>
</feature>
<name>A0A1V2LSH9_PICKU</name>
<evidence type="ECO:0000313" key="15">
    <source>
        <dbReference type="EMBL" id="ONH76264.1"/>
    </source>
</evidence>
<protein>
    <recommendedName>
        <fullName evidence="12">1,3-beta-glucanosyltransferase</fullName>
        <ecNumber evidence="12">2.4.1.-</ecNumber>
    </recommendedName>
</protein>
<keyword evidence="10 12" id="KW-0472">Membrane</keyword>
<evidence type="ECO:0000313" key="16">
    <source>
        <dbReference type="Proteomes" id="UP000189274"/>
    </source>
</evidence>
<evidence type="ECO:0000256" key="14">
    <source>
        <dbReference type="SAM" id="Phobius"/>
    </source>
</evidence>
<evidence type="ECO:0000256" key="9">
    <source>
        <dbReference type="ARBA" id="ARBA00022989"/>
    </source>
</evidence>
<organism evidence="15 16">
    <name type="scientific">Pichia kudriavzevii</name>
    <name type="common">Yeast</name>
    <name type="synonym">Issatchenkia orientalis</name>
    <dbReference type="NCBI Taxonomy" id="4909"/>
    <lineage>
        <taxon>Eukaryota</taxon>
        <taxon>Fungi</taxon>
        <taxon>Dikarya</taxon>
        <taxon>Ascomycota</taxon>
        <taxon>Saccharomycotina</taxon>
        <taxon>Pichiomycetes</taxon>
        <taxon>Pichiales</taxon>
        <taxon>Pichiaceae</taxon>
        <taxon>Pichia</taxon>
    </lineage>
</organism>
<keyword evidence="12" id="KW-0449">Lipoprotein</keyword>
<dbReference type="AlphaFoldDB" id="A0A1V2LSH9"/>
<comment type="similarity">
    <text evidence="4">Belongs to the DPM3 family.</text>
</comment>
<dbReference type="Proteomes" id="UP000189274">
    <property type="component" value="Unassembled WGS sequence"/>
</dbReference>
<keyword evidence="12" id="KW-0808">Transferase</keyword>
<feature type="region of interest" description="Disordered" evidence="13">
    <location>
        <begin position="457"/>
        <end position="481"/>
    </location>
</feature>
<evidence type="ECO:0000256" key="5">
    <source>
        <dbReference type="ARBA" id="ARBA00022622"/>
    </source>
</evidence>
<dbReference type="GO" id="GO:0071970">
    <property type="term" value="P:fungal-type cell wall (1-&gt;3)-beta-D-glucan biosynthetic process"/>
    <property type="evidence" value="ECO:0007669"/>
    <property type="project" value="TreeGrafter"/>
</dbReference>
<dbReference type="GO" id="GO:0031505">
    <property type="term" value="P:fungal-type cell wall organization"/>
    <property type="evidence" value="ECO:0007669"/>
    <property type="project" value="TreeGrafter"/>
</dbReference>
<evidence type="ECO:0000256" key="11">
    <source>
        <dbReference type="ARBA" id="ARBA00023180"/>
    </source>
</evidence>
<evidence type="ECO:0000256" key="8">
    <source>
        <dbReference type="ARBA" id="ARBA00022824"/>
    </source>
</evidence>